<keyword evidence="3" id="KW-1185">Reference proteome</keyword>
<feature type="transmembrane region" description="Helical" evidence="1">
    <location>
        <begin position="77"/>
        <end position="110"/>
    </location>
</feature>
<dbReference type="AlphaFoldDB" id="A0AAV4HJD5"/>
<proteinExistence type="predicted"/>
<keyword evidence="1" id="KW-0812">Transmembrane</keyword>
<feature type="transmembrane region" description="Helical" evidence="1">
    <location>
        <begin position="53"/>
        <end position="71"/>
    </location>
</feature>
<sequence>MKSALFQNRRRLKGRPIVLVEDLTYENARLLNLVKCSWSMGEVVYAKSPQGKIIEVVVILAMVAVLLEVEIEVVIAVFAVVVVVIVVAVVVVVVVAGVVVLVVVLVVVVIQVV</sequence>
<evidence type="ECO:0000313" key="3">
    <source>
        <dbReference type="Proteomes" id="UP000762676"/>
    </source>
</evidence>
<keyword evidence="1" id="KW-0472">Membrane</keyword>
<evidence type="ECO:0000256" key="1">
    <source>
        <dbReference type="SAM" id="Phobius"/>
    </source>
</evidence>
<dbReference type="Proteomes" id="UP000762676">
    <property type="component" value="Unassembled WGS sequence"/>
</dbReference>
<protein>
    <submittedName>
        <fullName evidence="2">Uncharacterized protein</fullName>
    </submittedName>
</protein>
<comment type="caution">
    <text evidence="2">The sequence shown here is derived from an EMBL/GenBank/DDBJ whole genome shotgun (WGS) entry which is preliminary data.</text>
</comment>
<gene>
    <name evidence="2" type="ORF">ElyMa_002753100</name>
</gene>
<accession>A0AAV4HJD5</accession>
<evidence type="ECO:0000313" key="2">
    <source>
        <dbReference type="EMBL" id="GFR97749.1"/>
    </source>
</evidence>
<organism evidence="2 3">
    <name type="scientific">Elysia marginata</name>
    <dbReference type="NCBI Taxonomy" id="1093978"/>
    <lineage>
        <taxon>Eukaryota</taxon>
        <taxon>Metazoa</taxon>
        <taxon>Spiralia</taxon>
        <taxon>Lophotrochozoa</taxon>
        <taxon>Mollusca</taxon>
        <taxon>Gastropoda</taxon>
        <taxon>Heterobranchia</taxon>
        <taxon>Euthyneura</taxon>
        <taxon>Panpulmonata</taxon>
        <taxon>Sacoglossa</taxon>
        <taxon>Placobranchoidea</taxon>
        <taxon>Plakobranchidae</taxon>
        <taxon>Elysia</taxon>
    </lineage>
</organism>
<dbReference type="EMBL" id="BMAT01005646">
    <property type="protein sequence ID" value="GFR97749.1"/>
    <property type="molecule type" value="Genomic_DNA"/>
</dbReference>
<keyword evidence="1" id="KW-1133">Transmembrane helix</keyword>
<reference evidence="2 3" key="1">
    <citation type="journal article" date="2021" name="Elife">
        <title>Chloroplast acquisition without the gene transfer in kleptoplastic sea slugs, Plakobranchus ocellatus.</title>
        <authorList>
            <person name="Maeda T."/>
            <person name="Takahashi S."/>
            <person name="Yoshida T."/>
            <person name="Shimamura S."/>
            <person name="Takaki Y."/>
            <person name="Nagai Y."/>
            <person name="Toyoda A."/>
            <person name="Suzuki Y."/>
            <person name="Arimoto A."/>
            <person name="Ishii H."/>
            <person name="Satoh N."/>
            <person name="Nishiyama T."/>
            <person name="Hasebe M."/>
            <person name="Maruyama T."/>
            <person name="Minagawa J."/>
            <person name="Obokata J."/>
            <person name="Shigenobu S."/>
        </authorList>
    </citation>
    <scope>NUCLEOTIDE SEQUENCE [LARGE SCALE GENOMIC DNA]</scope>
</reference>
<name>A0AAV4HJD5_9GAST</name>